<evidence type="ECO:0000256" key="1">
    <source>
        <dbReference type="SAM" id="MobiDB-lite"/>
    </source>
</evidence>
<protein>
    <submittedName>
        <fullName evidence="2">DinB family protein</fullName>
    </submittedName>
</protein>
<reference evidence="2 3" key="1">
    <citation type="submission" date="2024-06" db="EMBL/GenBank/DDBJ databases">
        <title>The Natural Products Discovery Center: Release of the First 8490 Sequenced Strains for Exploring Actinobacteria Biosynthetic Diversity.</title>
        <authorList>
            <person name="Kalkreuter E."/>
            <person name="Kautsar S.A."/>
            <person name="Yang D."/>
            <person name="Bader C.D."/>
            <person name="Teijaro C.N."/>
            <person name="Fluegel L."/>
            <person name="Davis C.M."/>
            <person name="Simpson J.R."/>
            <person name="Lauterbach L."/>
            <person name="Steele A.D."/>
            <person name="Gui C."/>
            <person name="Meng S."/>
            <person name="Li G."/>
            <person name="Viehrig K."/>
            <person name="Ye F."/>
            <person name="Su P."/>
            <person name="Kiefer A.F."/>
            <person name="Nichols A."/>
            <person name="Cepeda A.J."/>
            <person name="Yan W."/>
            <person name="Fan B."/>
            <person name="Jiang Y."/>
            <person name="Adhikari A."/>
            <person name="Zheng C.-J."/>
            <person name="Schuster L."/>
            <person name="Cowan T.M."/>
            <person name="Smanski M.J."/>
            <person name="Chevrette M.G."/>
            <person name="De Carvalho L.P.S."/>
            <person name="Shen B."/>
        </authorList>
    </citation>
    <scope>NUCLEOTIDE SEQUENCE [LARGE SCALE GENOMIC DNA]</scope>
    <source>
        <strain evidence="2 3">NPDC048946</strain>
    </source>
</reference>
<dbReference type="EMBL" id="JBEZFP010000092">
    <property type="protein sequence ID" value="MEU8137569.1"/>
    <property type="molecule type" value="Genomic_DNA"/>
</dbReference>
<evidence type="ECO:0000313" key="2">
    <source>
        <dbReference type="EMBL" id="MEU8137569.1"/>
    </source>
</evidence>
<dbReference type="SUPFAM" id="SSF109854">
    <property type="entry name" value="DinB/YfiT-like putative metalloenzymes"/>
    <property type="match status" value="1"/>
</dbReference>
<comment type="caution">
    <text evidence="2">The sequence shown here is derived from an EMBL/GenBank/DDBJ whole genome shotgun (WGS) entry which is preliminary data.</text>
</comment>
<feature type="region of interest" description="Disordered" evidence="1">
    <location>
        <begin position="154"/>
        <end position="176"/>
    </location>
</feature>
<keyword evidence="3" id="KW-1185">Reference proteome</keyword>
<accession>A0ABV3DRP3</accession>
<sequence>MHDPTRLTDGPERPLLEYLLDHMRAELVDTVRGLSEAEARRRLVPSMTTSIGLVKHAAFAERKWFQHILGGLPESECDGAMVGEASFEVDDGETVADVVAEFERAGDRARKIAADVGLDDTRQHPVLGTVSLRWIYLLMIQEFARHAGHGDILREQADAATPTEARRPGGPSTSRP</sequence>
<dbReference type="RefSeq" id="WP_358359649.1">
    <property type="nucleotide sequence ID" value="NZ_JBEZFP010000092.1"/>
</dbReference>
<proteinExistence type="predicted"/>
<organism evidence="2 3">
    <name type="scientific">Streptodolium elevatio</name>
    <dbReference type="NCBI Taxonomy" id="3157996"/>
    <lineage>
        <taxon>Bacteria</taxon>
        <taxon>Bacillati</taxon>
        <taxon>Actinomycetota</taxon>
        <taxon>Actinomycetes</taxon>
        <taxon>Kitasatosporales</taxon>
        <taxon>Streptomycetaceae</taxon>
        <taxon>Streptodolium</taxon>
    </lineage>
</organism>
<dbReference type="Pfam" id="PF04978">
    <property type="entry name" value="MST"/>
    <property type="match status" value="1"/>
</dbReference>
<dbReference type="Proteomes" id="UP001551482">
    <property type="component" value="Unassembled WGS sequence"/>
</dbReference>
<dbReference type="InterPro" id="IPR007061">
    <property type="entry name" value="MST-like"/>
</dbReference>
<gene>
    <name evidence="2" type="ORF">AB0C36_29160</name>
</gene>
<name>A0ABV3DRP3_9ACTN</name>
<evidence type="ECO:0000313" key="3">
    <source>
        <dbReference type="Proteomes" id="UP001551482"/>
    </source>
</evidence>
<dbReference type="Gene3D" id="1.20.120.450">
    <property type="entry name" value="dinb family like domain"/>
    <property type="match status" value="1"/>
</dbReference>
<dbReference type="InterPro" id="IPR034660">
    <property type="entry name" value="DinB/YfiT-like"/>
</dbReference>